<protein>
    <submittedName>
        <fullName evidence="3">Uncharacterized protein</fullName>
    </submittedName>
</protein>
<feature type="compositionally biased region" description="Polar residues" evidence="1">
    <location>
        <begin position="538"/>
        <end position="548"/>
    </location>
</feature>
<organism evidence="3 4">
    <name type="scientific">Paramuricea clavata</name>
    <name type="common">Red gorgonian</name>
    <name type="synonym">Violescent sea-whip</name>
    <dbReference type="NCBI Taxonomy" id="317549"/>
    <lineage>
        <taxon>Eukaryota</taxon>
        <taxon>Metazoa</taxon>
        <taxon>Cnidaria</taxon>
        <taxon>Anthozoa</taxon>
        <taxon>Octocorallia</taxon>
        <taxon>Malacalcyonacea</taxon>
        <taxon>Plexauridae</taxon>
        <taxon>Paramuricea</taxon>
    </lineage>
</organism>
<evidence type="ECO:0000313" key="4">
    <source>
        <dbReference type="Proteomes" id="UP001152795"/>
    </source>
</evidence>
<feature type="region of interest" description="Disordered" evidence="1">
    <location>
        <begin position="185"/>
        <end position="204"/>
    </location>
</feature>
<comment type="caution">
    <text evidence="3">The sequence shown here is derived from an EMBL/GenBank/DDBJ whole genome shotgun (WGS) entry which is preliminary data.</text>
</comment>
<keyword evidence="4" id="KW-1185">Reference proteome</keyword>
<feature type="region of interest" description="Disordered" evidence="1">
    <location>
        <begin position="127"/>
        <end position="180"/>
    </location>
</feature>
<evidence type="ECO:0000313" key="3">
    <source>
        <dbReference type="EMBL" id="CAB3981457.1"/>
    </source>
</evidence>
<name>A0A6S7FU45_PARCT</name>
<feature type="compositionally biased region" description="Basic and acidic residues" evidence="1">
    <location>
        <begin position="639"/>
        <end position="648"/>
    </location>
</feature>
<evidence type="ECO:0000256" key="1">
    <source>
        <dbReference type="SAM" id="MobiDB-lite"/>
    </source>
</evidence>
<feature type="region of interest" description="Disordered" evidence="1">
    <location>
        <begin position="238"/>
        <end position="289"/>
    </location>
</feature>
<keyword evidence="2" id="KW-0812">Transmembrane</keyword>
<keyword evidence="2" id="KW-1133">Transmembrane helix</keyword>
<dbReference type="OrthoDB" id="10549251at2759"/>
<accession>A0A6S7FU45</accession>
<gene>
    <name evidence="3" type="ORF">PACLA_8A034971</name>
</gene>
<reference evidence="3" key="1">
    <citation type="submission" date="2020-04" db="EMBL/GenBank/DDBJ databases">
        <authorList>
            <person name="Alioto T."/>
            <person name="Alioto T."/>
            <person name="Gomez Garrido J."/>
        </authorList>
    </citation>
    <scope>NUCLEOTIDE SEQUENCE</scope>
    <source>
        <strain evidence="3">A484AB</strain>
    </source>
</reference>
<feature type="compositionally biased region" description="Polar residues" evidence="1">
    <location>
        <begin position="190"/>
        <end position="200"/>
    </location>
</feature>
<proteinExistence type="predicted"/>
<feature type="region of interest" description="Disordered" evidence="1">
    <location>
        <begin position="536"/>
        <end position="583"/>
    </location>
</feature>
<keyword evidence="2" id="KW-0472">Membrane</keyword>
<feature type="compositionally biased region" description="Polar residues" evidence="1">
    <location>
        <begin position="252"/>
        <end position="264"/>
    </location>
</feature>
<feature type="compositionally biased region" description="Low complexity" evidence="1">
    <location>
        <begin position="163"/>
        <end position="179"/>
    </location>
</feature>
<feature type="transmembrane region" description="Helical" evidence="2">
    <location>
        <begin position="22"/>
        <end position="47"/>
    </location>
</feature>
<dbReference type="Proteomes" id="UP001152795">
    <property type="component" value="Unassembled WGS sequence"/>
</dbReference>
<sequence length="713" mass="77593">MHTGEEIIHTTASENLSFATGWLFLSIALGSILTFTFFTAISTSFYCCQKPIKKKDKDTQSLINTGNSSQKLRFPNVPSTVYPTIQSILQQEDNEVIDSLCPAYRELPSTHFSYVSSFNGSITTDSNSCGNDQTTILPNSTKSSVHPHTTSQSSDQLNIQRISNGSTSNPDPTTNSSRSINIASTVEDPTISQESPSLTNPDLIDDGSLSIHIITAPEDPQRYPTLSTSGIITEGDQTIQREGNKNSRIEPTMNNGQLNEPATNDDQRSNEPAMNDGRLSEPAVNDQRLNDQRLCTGPIKNAATSVKNANNAIIYDSSRGASSFGGVELSPKTRAFSPDYYALTFRREGSGLSDVSCGSLRGASAFAGSSEQQRSPMMMSRVHERGASAFGQTSEGLHVETGGSCMNKTGELPKRQTESLNLTHESLLNYKGSQLGTGRSCTMGETGDEAEISNHIHASPINYKAVKTSPNPNHSVAETTVNSVPSVEGNSSKLQCHCVVETTLDSVHSVEGNCENQYLERFTKFPTFPRAVSAINKRPNSSTSTKSYRVNVEKGERASGIRSDSQNDSGKKNREKSITPQLYNSSEMKPNKKLITSSNNHITANSQQHVALDKPIKTFQTTPRENTTPITILQNTPRDSSKPIKILDTKSNPKTQNLNTTYQSLRGASQLGRLGDDDVCSDNDAFWDSVSLSFAYDSPSEEDSVSHIGFKEN</sequence>
<feature type="compositionally biased region" description="Polar residues" evidence="1">
    <location>
        <begin position="127"/>
        <end position="162"/>
    </location>
</feature>
<feature type="region of interest" description="Disordered" evidence="1">
    <location>
        <begin position="635"/>
        <end position="654"/>
    </location>
</feature>
<evidence type="ECO:0000256" key="2">
    <source>
        <dbReference type="SAM" id="Phobius"/>
    </source>
</evidence>
<dbReference type="EMBL" id="CACRXK020000391">
    <property type="protein sequence ID" value="CAB3981457.1"/>
    <property type="molecule type" value="Genomic_DNA"/>
</dbReference>
<dbReference type="AlphaFoldDB" id="A0A6S7FU45"/>